<evidence type="ECO:0000313" key="3">
    <source>
        <dbReference type="Proteomes" id="UP000018208"/>
    </source>
</evidence>
<dbReference type="Proteomes" id="UP000018208">
    <property type="component" value="Unassembled WGS sequence"/>
</dbReference>
<gene>
    <name evidence="1" type="ORF">SS50377_17253</name>
    <name evidence="2" type="ORF">SS50377_25043</name>
</gene>
<accession>V6LH99</accession>
<reference evidence="1 2" key="1">
    <citation type="journal article" date="2014" name="PLoS Genet.">
        <title>The Genome of Spironucleus salmonicida Highlights a Fish Pathogen Adapted to Fluctuating Environments.</title>
        <authorList>
            <person name="Xu F."/>
            <person name="Jerlstrom-Hultqvist J."/>
            <person name="Einarsson E."/>
            <person name="Astvaldsson A."/>
            <person name="Svard S.G."/>
            <person name="Andersson J.O."/>
        </authorList>
    </citation>
    <scope>NUCLEOTIDE SEQUENCE</scope>
    <source>
        <strain evidence="2">ATCC 50377</strain>
    </source>
</reference>
<organism evidence="1">
    <name type="scientific">Spironucleus salmonicida</name>
    <dbReference type="NCBI Taxonomy" id="348837"/>
    <lineage>
        <taxon>Eukaryota</taxon>
        <taxon>Metamonada</taxon>
        <taxon>Diplomonadida</taxon>
        <taxon>Hexamitidae</taxon>
        <taxon>Hexamitinae</taxon>
        <taxon>Spironucleus</taxon>
    </lineage>
</organism>
<dbReference type="EMBL" id="AUWU02000005">
    <property type="protein sequence ID" value="KAH0572928.1"/>
    <property type="molecule type" value="Genomic_DNA"/>
</dbReference>
<proteinExistence type="predicted"/>
<protein>
    <submittedName>
        <fullName evidence="1">Uncharacterized protein</fullName>
    </submittedName>
</protein>
<dbReference type="AlphaFoldDB" id="V6LH99"/>
<evidence type="ECO:0000313" key="2">
    <source>
        <dbReference type="EMBL" id="KAH0572928.1"/>
    </source>
</evidence>
<evidence type="ECO:0000313" key="1">
    <source>
        <dbReference type="EMBL" id="EST43096.1"/>
    </source>
</evidence>
<name>V6LH99_9EUKA</name>
<reference evidence="2" key="2">
    <citation type="submission" date="2020-12" db="EMBL/GenBank/DDBJ databases">
        <title>New Spironucleus salmonicida genome in near-complete chromosomes.</title>
        <authorList>
            <person name="Xu F."/>
            <person name="Kurt Z."/>
            <person name="Jimenez-Gonzalez A."/>
            <person name="Astvaldsson A."/>
            <person name="Andersson J.O."/>
            <person name="Svard S.G."/>
        </authorList>
    </citation>
    <scope>NUCLEOTIDE SEQUENCE</scope>
    <source>
        <strain evidence="2">ATCC 50377</strain>
    </source>
</reference>
<dbReference type="EMBL" id="KI546146">
    <property type="protein sequence ID" value="EST43096.1"/>
    <property type="molecule type" value="Genomic_DNA"/>
</dbReference>
<dbReference type="VEuPathDB" id="GiardiaDB:SS50377_25043"/>
<keyword evidence="3" id="KW-1185">Reference proteome</keyword>
<sequence length="111" mass="12743">MGKIGVVSTYICPTCGNAQQQVFDGAQVRCNSKECSSELFEAMVSVIQRWDAQIRKTLKMSAVEDIDLDDLKKFCSLIFDTEIWVYQDYRTILATLTILKTIDLEKINYKF</sequence>